<keyword evidence="2" id="KW-1185">Reference proteome</keyword>
<dbReference type="Proteomes" id="UP000789390">
    <property type="component" value="Unassembled WGS sequence"/>
</dbReference>
<accession>A0A8J2RPR8</accession>
<gene>
    <name evidence="1" type="ORF">DGAL_LOCUS8646</name>
</gene>
<name>A0A8J2RPR8_9CRUS</name>
<evidence type="ECO:0000313" key="1">
    <source>
        <dbReference type="EMBL" id="CAH0105590.1"/>
    </source>
</evidence>
<dbReference type="Gene3D" id="2.60.120.340">
    <property type="entry name" value="Nucleoplasmin core domain"/>
    <property type="match status" value="1"/>
</dbReference>
<evidence type="ECO:0000313" key="2">
    <source>
        <dbReference type="Proteomes" id="UP000789390"/>
    </source>
</evidence>
<proteinExistence type="predicted"/>
<dbReference type="AlphaFoldDB" id="A0A8J2RPR8"/>
<reference evidence="1" key="1">
    <citation type="submission" date="2021-11" db="EMBL/GenBank/DDBJ databases">
        <authorList>
            <person name="Schell T."/>
        </authorList>
    </citation>
    <scope>NUCLEOTIDE SEQUENCE</scope>
    <source>
        <strain evidence="1">M5</strain>
    </source>
</reference>
<protein>
    <submittedName>
        <fullName evidence="1">Uncharacterized protein</fullName>
    </submittedName>
</protein>
<organism evidence="1 2">
    <name type="scientific">Daphnia galeata</name>
    <dbReference type="NCBI Taxonomy" id="27404"/>
    <lineage>
        <taxon>Eukaryota</taxon>
        <taxon>Metazoa</taxon>
        <taxon>Ecdysozoa</taxon>
        <taxon>Arthropoda</taxon>
        <taxon>Crustacea</taxon>
        <taxon>Branchiopoda</taxon>
        <taxon>Diplostraca</taxon>
        <taxon>Cladocera</taxon>
        <taxon>Anomopoda</taxon>
        <taxon>Daphniidae</taxon>
        <taxon>Daphnia</taxon>
    </lineage>
</organism>
<dbReference type="EMBL" id="CAKKLH010000190">
    <property type="protein sequence ID" value="CAH0105590.1"/>
    <property type="molecule type" value="Genomic_DNA"/>
</dbReference>
<sequence length="130" mass="14598">MSLPGGTGFSGKQFWGIQLKPQSNNREKQVRVNADTELHISNVIVEFVYHYSDKPHEANCSFSVGVLYETDRCDCEIRESLINPGRNYCSSHPQQQQSGKNLTFYYSSNCSCNGNHSVNISGYVVRGQRG</sequence>
<comment type="caution">
    <text evidence="1">The sequence shown here is derived from an EMBL/GenBank/DDBJ whole genome shotgun (WGS) entry which is preliminary data.</text>
</comment>